<proteinExistence type="inferred from homology"/>
<comment type="function">
    <text evidence="5">Forms part of the polypeptide exit tunnel.</text>
</comment>
<comment type="similarity">
    <text evidence="1 5">Belongs to the universal ribosomal protein uL4 family.</text>
</comment>
<evidence type="ECO:0000256" key="5">
    <source>
        <dbReference type="HAMAP-Rule" id="MF_01328"/>
    </source>
</evidence>
<dbReference type="GO" id="GO:0005840">
    <property type="term" value="C:ribosome"/>
    <property type="evidence" value="ECO:0007669"/>
    <property type="project" value="UniProtKB-KW"/>
</dbReference>
<dbReference type="EMBL" id="SEOL01000013">
    <property type="protein sequence ID" value="MBL0849398.1"/>
    <property type="molecule type" value="Genomic_DNA"/>
</dbReference>
<dbReference type="Pfam" id="PF00573">
    <property type="entry name" value="Ribosomal_L4"/>
    <property type="match status" value="1"/>
</dbReference>
<dbReference type="GO" id="GO:0003735">
    <property type="term" value="F:structural constituent of ribosome"/>
    <property type="evidence" value="ECO:0007669"/>
    <property type="project" value="InterPro"/>
</dbReference>
<dbReference type="Proteomes" id="UP000736856">
    <property type="component" value="Unassembled WGS sequence"/>
</dbReference>
<dbReference type="SUPFAM" id="SSF52166">
    <property type="entry name" value="Ribosomal protein L4"/>
    <property type="match status" value="1"/>
</dbReference>
<keyword evidence="5" id="KW-0699">rRNA-binding</keyword>
<evidence type="ECO:0000256" key="3">
    <source>
        <dbReference type="ARBA" id="ARBA00023274"/>
    </source>
</evidence>
<comment type="subunit">
    <text evidence="5">Part of the 50S ribosomal subunit.</text>
</comment>
<keyword evidence="5" id="KW-0694">RNA-binding</keyword>
<dbReference type="GO" id="GO:1990904">
    <property type="term" value="C:ribonucleoprotein complex"/>
    <property type="evidence" value="ECO:0007669"/>
    <property type="project" value="UniProtKB-KW"/>
</dbReference>
<dbReference type="InterPro" id="IPR013005">
    <property type="entry name" value="Ribosomal_uL4-like"/>
</dbReference>
<evidence type="ECO:0000256" key="1">
    <source>
        <dbReference type="ARBA" id="ARBA00010528"/>
    </source>
</evidence>
<dbReference type="NCBIfam" id="TIGR03953">
    <property type="entry name" value="rplD_bact"/>
    <property type="match status" value="1"/>
</dbReference>
<accession>A0A937AG26</accession>
<sequence>MELGVKALNGADVGSISVSKSIFGLDQREGILARVLNWQSWRKRRNCSRSKGRSEVLYSGSKMYAQKGTGRARHSSKSAPQFRGGGKAFGPVGVNGTHALPKKVRALALRHALSDKFSSNSILIIDSLTSKECKTKYMAKIFKDLGLSDALIVDGAQLDRNFQLASRNIPRVNILPVHGINVYDILRCSKLVLSKSAVEALEERFK</sequence>
<dbReference type="InterPro" id="IPR023574">
    <property type="entry name" value="Ribosomal_uL4_dom_sf"/>
</dbReference>
<gene>
    <name evidence="5" type="primary">rplD</name>
    <name evidence="6" type="ORF">EU981_04925</name>
</gene>
<dbReference type="PANTHER" id="PTHR10746:SF6">
    <property type="entry name" value="LARGE RIBOSOMAL SUBUNIT PROTEIN UL4M"/>
    <property type="match status" value="1"/>
</dbReference>
<dbReference type="GO" id="GO:0019843">
    <property type="term" value="F:rRNA binding"/>
    <property type="evidence" value="ECO:0007669"/>
    <property type="project" value="UniProtKB-UniRule"/>
</dbReference>
<keyword evidence="2 5" id="KW-0689">Ribosomal protein</keyword>
<evidence type="ECO:0000256" key="4">
    <source>
        <dbReference type="ARBA" id="ARBA00035244"/>
    </source>
</evidence>
<dbReference type="GO" id="GO:0006412">
    <property type="term" value="P:translation"/>
    <property type="evidence" value="ECO:0007669"/>
    <property type="project" value="UniProtKB-UniRule"/>
</dbReference>
<dbReference type="HAMAP" id="MF_01328_B">
    <property type="entry name" value="Ribosomal_uL4_B"/>
    <property type="match status" value="1"/>
</dbReference>
<organism evidence="6 7">
    <name type="scientific">Candidatus Liberibacter ctenarytainae</name>
    <dbReference type="NCBI Taxonomy" id="2020335"/>
    <lineage>
        <taxon>Bacteria</taxon>
        <taxon>Pseudomonadati</taxon>
        <taxon>Pseudomonadota</taxon>
        <taxon>Alphaproteobacteria</taxon>
        <taxon>Hyphomicrobiales</taxon>
        <taxon>Rhizobiaceae</taxon>
        <taxon>Liberibacter</taxon>
    </lineage>
</organism>
<evidence type="ECO:0000256" key="2">
    <source>
        <dbReference type="ARBA" id="ARBA00022980"/>
    </source>
</evidence>
<dbReference type="InterPro" id="IPR002136">
    <property type="entry name" value="Ribosomal_uL4"/>
</dbReference>
<name>A0A937AG26_9HYPH</name>
<comment type="function">
    <text evidence="5">One of the primary rRNA binding proteins, this protein initially binds near the 5'-end of the 23S rRNA. It is important during the early stages of 50S assembly. It makes multiple contacts with different domains of the 23S rRNA in the assembled 50S subunit and ribosome.</text>
</comment>
<dbReference type="PANTHER" id="PTHR10746">
    <property type="entry name" value="50S RIBOSOMAL PROTEIN L4"/>
    <property type="match status" value="1"/>
</dbReference>
<dbReference type="AlphaFoldDB" id="A0A937AG26"/>
<evidence type="ECO:0000313" key="6">
    <source>
        <dbReference type="EMBL" id="MBL0849398.1"/>
    </source>
</evidence>
<evidence type="ECO:0000313" key="7">
    <source>
        <dbReference type="Proteomes" id="UP000736856"/>
    </source>
</evidence>
<reference evidence="6" key="1">
    <citation type="submission" date="2019-02" db="EMBL/GenBank/DDBJ databases">
        <title>A novel Candidatus Liberibacter species associated with the New Zealand native fuchsia psyllid, Ctenarytaina fuchsiae.</title>
        <authorList>
            <person name="Thompson S.M."/>
            <person name="Jorgensen N."/>
            <person name="David C."/>
            <person name="Bulman S.R."/>
            <person name="Smith G.R."/>
        </authorList>
    </citation>
    <scope>NUCLEOTIDE SEQUENCE</scope>
    <source>
        <strain evidence="6">Oxford</strain>
    </source>
</reference>
<keyword evidence="3 5" id="KW-0687">Ribonucleoprotein</keyword>
<comment type="caution">
    <text evidence="6">The sequence shown here is derived from an EMBL/GenBank/DDBJ whole genome shotgun (WGS) entry which is preliminary data.</text>
</comment>
<protein>
    <recommendedName>
        <fullName evidence="4 5">Large ribosomal subunit protein uL4</fullName>
    </recommendedName>
</protein>
<dbReference type="Gene3D" id="3.40.1370.10">
    <property type="match status" value="1"/>
</dbReference>